<comment type="caution">
    <text evidence="2">The sequence shown here is derived from an EMBL/GenBank/DDBJ whole genome shotgun (WGS) entry which is preliminary data.</text>
</comment>
<dbReference type="EMBL" id="BPLR01005998">
    <property type="protein sequence ID" value="GIY06771.1"/>
    <property type="molecule type" value="Genomic_DNA"/>
</dbReference>
<name>A0AAV4QEL4_CAEEX</name>
<gene>
    <name evidence="2" type="ORF">CEXT_432361</name>
</gene>
<dbReference type="AlphaFoldDB" id="A0AAV4QEL4"/>
<keyword evidence="1" id="KW-0732">Signal</keyword>
<feature type="chain" id="PRO_5043797642" evidence="1">
    <location>
        <begin position="21"/>
        <end position="141"/>
    </location>
</feature>
<dbReference type="Proteomes" id="UP001054945">
    <property type="component" value="Unassembled WGS sequence"/>
</dbReference>
<feature type="signal peptide" evidence="1">
    <location>
        <begin position="1"/>
        <end position="20"/>
    </location>
</feature>
<protein>
    <submittedName>
        <fullName evidence="2">Uncharacterized protein</fullName>
    </submittedName>
</protein>
<accession>A0AAV4QEL4</accession>
<reference evidence="2 3" key="1">
    <citation type="submission" date="2021-06" db="EMBL/GenBank/DDBJ databases">
        <title>Caerostris extrusa draft genome.</title>
        <authorList>
            <person name="Kono N."/>
            <person name="Arakawa K."/>
        </authorList>
    </citation>
    <scope>NUCLEOTIDE SEQUENCE [LARGE SCALE GENOMIC DNA]</scope>
</reference>
<organism evidence="2 3">
    <name type="scientific">Caerostris extrusa</name>
    <name type="common">Bark spider</name>
    <name type="synonym">Caerostris bankana</name>
    <dbReference type="NCBI Taxonomy" id="172846"/>
    <lineage>
        <taxon>Eukaryota</taxon>
        <taxon>Metazoa</taxon>
        <taxon>Ecdysozoa</taxon>
        <taxon>Arthropoda</taxon>
        <taxon>Chelicerata</taxon>
        <taxon>Arachnida</taxon>
        <taxon>Araneae</taxon>
        <taxon>Araneomorphae</taxon>
        <taxon>Entelegynae</taxon>
        <taxon>Araneoidea</taxon>
        <taxon>Araneidae</taxon>
        <taxon>Caerostris</taxon>
    </lineage>
</organism>
<sequence>MYHILARIIQILATFPGVSCQLLAFCNGGSLCLQHIIRSKEEKRVLFSISEATNKCQLENETIVRLFSMQKKILNLGLHKLERTNEQYVWLPKKDSKSNNECQTKIFYIYTGGGHDKFVVRNVLPLILEKECTKCSFRLKL</sequence>
<evidence type="ECO:0000313" key="2">
    <source>
        <dbReference type="EMBL" id="GIY06771.1"/>
    </source>
</evidence>
<evidence type="ECO:0000256" key="1">
    <source>
        <dbReference type="SAM" id="SignalP"/>
    </source>
</evidence>
<proteinExistence type="predicted"/>
<keyword evidence="3" id="KW-1185">Reference proteome</keyword>
<evidence type="ECO:0000313" key="3">
    <source>
        <dbReference type="Proteomes" id="UP001054945"/>
    </source>
</evidence>